<feature type="non-terminal residue" evidence="3">
    <location>
        <position position="1"/>
    </location>
</feature>
<evidence type="ECO:0000313" key="4">
    <source>
        <dbReference type="Proteomes" id="UP001642464"/>
    </source>
</evidence>
<protein>
    <submittedName>
        <fullName evidence="3">Modification methylase ScrFIA</fullName>
    </submittedName>
</protein>
<reference evidence="3 4" key="1">
    <citation type="submission" date="2024-02" db="EMBL/GenBank/DDBJ databases">
        <authorList>
            <person name="Chen Y."/>
            <person name="Shah S."/>
            <person name="Dougan E. K."/>
            <person name="Thang M."/>
            <person name="Chan C."/>
        </authorList>
    </citation>
    <scope>NUCLEOTIDE SEQUENCE [LARGE SCALE GENOMIC DNA]</scope>
</reference>
<evidence type="ECO:0000313" key="3">
    <source>
        <dbReference type="EMBL" id="CAK9045610.1"/>
    </source>
</evidence>
<gene>
    <name evidence="3" type="ORF">SCF082_LOCUS25769</name>
</gene>
<keyword evidence="4" id="KW-1185">Reference proteome</keyword>
<dbReference type="InterPro" id="IPR029063">
    <property type="entry name" value="SAM-dependent_MTases_sf"/>
</dbReference>
<dbReference type="Proteomes" id="UP001642464">
    <property type="component" value="Unassembled WGS sequence"/>
</dbReference>
<dbReference type="Pfam" id="PF00145">
    <property type="entry name" value="DNA_methylase"/>
    <property type="match status" value="1"/>
</dbReference>
<name>A0ABP0M294_9DINO</name>
<keyword evidence="2" id="KW-0808">Transferase</keyword>
<dbReference type="GO" id="GO:0008168">
    <property type="term" value="F:methyltransferase activity"/>
    <property type="evidence" value="ECO:0007669"/>
    <property type="project" value="UniProtKB-KW"/>
</dbReference>
<accession>A0ABP0M294</accession>
<proteinExistence type="predicted"/>
<organism evidence="3 4">
    <name type="scientific">Durusdinium trenchii</name>
    <dbReference type="NCBI Taxonomy" id="1381693"/>
    <lineage>
        <taxon>Eukaryota</taxon>
        <taxon>Sar</taxon>
        <taxon>Alveolata</taxon>
        <taxon>Dinophyceae</taxon>
        <taxon>Suessiales</taxon>
        <taxon>Symbiodiniaceae</taxon>
        <taxon>Durusdinium</taxon>
    </lineage>
</organism>
<dbReference type="SUPFAM" id="SSF53335">
    <property type="entry name" value="S-adenosyl-L-methionine-dependent methyltransferases"/>
    <property type="match status" value="1"/>
</dbReference>
<evidence type="ECO:0000256" key="2">
    <source>
        <dbReference type="ARBA" id="ARBA00022679"/>
    </source>
</evidence>
<dbReference type="Gene3D" id="3.40.50.150">
    <property type="entry name" value="Vaccinia Virus protein VP39"/>
    <property type="match status" value="1"/>
</dbReference>
<evidence type="ECO:0000256" key="1">
    <source>
        <dbReference type="ARBA" id="ARBA00022603"/>
    </source>
</evidence>
<comment type="caution">
    <text evidence="3">The sequence shown here is derived from an EMBL/GenBank/DDBJ whole genome shotgun (WGS) entry which is preliminary data.</text>
</comment>
<dbReference type="EMBL" id="CAXAMM010019391">
    <property type="protein sequence ID" value="CAK9045610.1"/>
    <property type="molecule type" value="Genomic_DNA"/>
</dbReference>
<sequence length="225" mass="25115">VERNEFCRAVLKARQAEGSLPRCEILEDVRDYKPTSQAALGAAALLGGFPCQASFSAVIAPCLCNFHPLLPQGVSVAGHQQGLHDPRSFLVAELFRIFDSMPKGRLMLLENVSALLSTEENCRRLMHFIVQELRKREMQVYWVTLSLSNCGFQALALEVFSDNVKMSLDLPQAGWNHQNKVNFSSWLSMEQTDMDKKRLQTLGNCVVPAMGARALSELVRMMEAA</sequence>
<dbReference type="InterPro" id="IPR001525">
    <property type="entry name" value="C5_MeTfrase"/>
</dbReference>
<keyword evidence="1 3" id="KW-0489">Methyltransferase</keyword>
<dbReference type="GO" id="GO:0032259">
    <property type="term" value="P:methylation"/>
    <property type="evidence" value="ECO:0007669"/>
    <property type="project" value="UniProtKB-KW"/>
</dbReference>